<dbReference type="EMBL" id="CP144098">
    <property type="protein sequence ID" value="WWC86245.1"/>
    <property type="molecule type" value="Genomic_DNA"/>
</dbReference>
<dbReference type="PANTHER" id="PTHR11280">
    <property type="entry name" value="GLUCOSAMINE-6-PHOSPHATE ISOMERASE"/>
    <property type="match status" value="1"/>
</dbReference>
<feature type="region of interest" description="Disordered" evidence="5">
    <location>
        <begin position="316"/>
        <end position="356"/>
    </location>
</feature>
<sequence>MYLSNHSNKEEASMFICDLIINRINAFKPNQNKKFVLCLPTGSTPLLVYKELAERCKQGKISFEHVITINLDEYAGLEPDHEQSYYHFMEESFFSKALSELTAPFELVDIPLNQFHLLPGSPIPPLNESHEDSCSTYESLITSLGGINLSFCGIGENGHIAFNEPGSSFNFRTRLVKLDEETRKVNARFFYDKSHVPTHALTMGIGTIMAAQEIIVLAIDSKKSEAVRNALEGGINHLCPASVLQLHETVIFVTDEEASQDLKESTKKYLALQSPVKDISNYEMNNVNSIVLKRPHALRGSSFNLSLSPLSPKENYNNKDGDFTWSRPVSTTDNNKDLSNVHVENESRDKSTNKFD</sequence>
<keyword evidence="4" id="KW-0119">Carbohydrate metabolism</keyword>
<feature type="compositionally biased region" description="Basic and acidic residues" evidence="5">
    <location>
        <begin position="343"/>
        <end position="356"/>
    </location>
</feature>
<dbReference type="Pfam" id="PF01182">
    <property type="entry name" value="Glucosamine_iso"/>
    <property type="match status" value="1"/>
</dbReference>
<dbReference type="NCBIfam" id="TIGR00502">
    <property type="entry name" value="nagB"/>
    <property type="match status" value="1"/>
</dbReference>
<dbReference type="GeneID" id="91091790"/>
<comment type="catalytic activity">
    <reaction evidence="1 4">
        <text>alpha-D-glucosamine 6-phosphate + H2O = beta-D-fructose 6-phosphate + NH4(+)</text>
        <dbReference type="Rhea" id="RHEA:12172"/>
        <dbReference type="ChEBI" id="CHEBI:15377"/>
        <dbReference type="ChEBI" id="CHEBI:28938"/>
        <dbReference type="ChEBI" id="CHEBI:57634"/>
        <dbReference type="ChEBI" id="CHEBI:75989"/>
        <dbReference type="EC" id="3.5.99.6"/>
    </reaction>
</comment>
<dbReference type="CDD" id="cd01399">
    <property type="entry name" value="GlcN6P_deaminase"/>
    <property type="match status" value="1"/>
</dbReference>
<dbReference type="GO" id="GO:0006043">
    <property type="term" value="P:glucosamine catabolic process"/>
    <property type="evidence" value="ECO:0007669"/>
    <property type="project" value="TreeGrafter"/>
</dbReference>
<keyword evidence="3 4" id="KW-0378">Hydrolase</keyword>
<dbReference type="PROSITE" id="PS01161">
    <property type="entry name" value="GLC_GALNAC_ISOMERASE"/>
    <property type="match status" value="1"/>
</dbReference>
<dbReference type="GO" id="GO:0042802">
    <property type="term" value="F:identical protein binding"/>
    <property type="evidence" value="ECO:0007669"/>
    <property type="project" value="TreeGrafter"/>
</dbReference>
<evidence type="ECO:0000256" key="2">
    <source>
        <dbReference type="ARBA" id="ARBA00005526"/>
    </source>
</evidence>
<dbReference type="GO" id="GO:0006046">
    <property type="term" value="P:N-acetylglucosamine catabolic process"/>
    <property type="evidence" value="ECO:0007669"/>
    <property type="project" value="TreeGrafter"/>
</dbReference>
<evidence type="ECO:0000259" key="6">
    <source>
        <dbReference type="Pfam" id="PF01182"/>
    </source>
</evidence>
<dbReference type="Proteomes" id="UP001355207">
    <property type="component" value="Chromosome 1"/>
</dbReference>
<keyword evidence="8" id="KW-1185">Reference proteome</keyword>
<dbReference type="GO" id="GO:0005737">
    <property type="term" value="C:cytoplasm"/>
    <property type="evidence" value="ECO:0007669"/>
    <property type="project" value="TreeGrafter"/>
</dbReference>
<dbReference type="InterPro" id="IPR018321">
    <property type="entry name" value="Glucosamine6P_isomerase_CS"/>
</dbReference>
<comment type="similarity">
    <text evidence="2 4">Belongs to the glucosamine/galactosamine-6-phosphate isomerase family.</text>
</comment>
<dbReference type="PANTHER" id="PTHR11280:SF5">
    <property type="entry name" value="GLUCOSAMINE-6-PHOSPHATE ISOMERASE"/>
    <property type="match status" value="1"/>
</dbReference>
<evidence type="ECO:0000256" key="3">
    <source>
        <dbReference type="ARBA" id="ARBA00022801"/>
    </source>
</evidence>
<dbReference type="InterPro" id="IPR004547">
    <property type="entry name" value="Glucosamine6P_isomerase"/>
</dbReference>
<evidence type="ECO:0000256" key="4">
    <source>
        <dbReference type="RuleBase" id="RU361197"/>
    </source>
</evidence>
<dbReference type="GO" id="GO:0004342">
    <property type="term" value="F:glucosamine-6-phosphate deaminase activity"/>
    <property type="evidence" value="ECO:0007669"/>
    <property type="project" value="UniProtKB-UniRule"/>
</dbReference>
<gene>
    <name evidence="7" type="ORF">L201_001118</name>
</gene>
<protein>
    <recommendedName>
        <fullName evidence="4">Glucosamine-6-phosphate isomerase</fullName>
        <ecNumber evidence="4">3.5.99.6</ecNumber>
    </recommendedName>
    <alternativeName>
        <fullName evidence="4">Glucosamine-6-phosphate isomerase</fullName>
    </alternativeName>
</protein>
<name>A0AAX4JLI4_9TREE</name>
<evidence type="ECO:0000256" key="1">
    <source>
        <dbReference type="ARBA" id="ARBA00000644"/>
    </source>
</evidence>
<dbReference type="RefSeq" id="XP_066073008.1">
    <property type="nucleotide sequence ID" value="XM_066216911.1"/>
</dbReference>
<dbReference type="GO" id="GO:0019262">
    <property type="term" value="P:N-acetylneuraminate catabolic process"/>
    <property type="evidence" value="ECO:0007669"/>
    <property type="project" value="TreeGrafter"/>
</dbReference>
<dbReference type="EC" id="3.5.99.6" evidence="4"/>
<dbReference type="Gene3D" id="3.40.50.1360">
    <property type="match status" value="1"/>
</dbReference>
<evidence type="ECO:0000256" key="5">
    <source>
        <dbReference type="SAM" id="MobiDB-lite"/>
    </source>
</evidence>
<accession>A0AAX4JLI4</accession>
<proteinExistence type="inferred from homology"/>
<feature type="domain" description="Glucosamine/galactosamine-6-phosphate isomerase" evidence="6">
    <location>
        <begin position="8"/>
        <end position="247"/>
    </location>
</feature>
<organism evidence="7 8">
    <name type="scientific">Kwoniella dendrophila CBS 6074</name>
    <dbReference type="NCBI Taxonomy" id="1295534"/>
    <lineage>
        <taxon>Eukaryota</taxon>
        <taxon>Fungi</taxon>
        <taxon>Dikarya</taxon>
        <taxon>Basidiomycota</taxon>
        <taxon>Agaricomycotina</taxon>
        <taxon>Tremellomycetes</taxon>
        <taxon>Tremellales</taxon>
        <taxon>Cryptococcaceae</taxon>
        <taxon>Kwoniella</taxon>
    </lineage>
</organism>
<reference evidence="7 8" key="1">
    <citation type="submission" date="2024-01" db="EMBL/GenBank/DDBJ databases">
        <title>Comparative genomics of Cryptococcus and Kwoniella reveals pathogenesis evolution and contrasting modes of karyotype evolution via chromosome fusion or intercentromeric recombination.</title>
        <authorList>
            <person name="Coelho M.A."/>
            <person name="David-Palma M."/>
            <person name="Shea T."/>
            <person name="Bowers K."/>
            <person name="McGinley-Smith S."/>
            <person name="Mohammad A.W."/>
            <person name="Gnirke A."/>
            <person name="Yurkov A.M."/>
            <person name="Nowrousian M."/>
            <person name="Sun S."/>
            <person name="Cuomo C.A."/>
            <person name="Heitman J."/>
        </authorList>
    </citation>
    <scope>NUCLEOTIDE SEQUENCE [LARGE SCALE GENOMIC DNA]</scope>
    <source>
        <strain evidence="7 8">CBS 6074</strain>
    </source>
</reference>
<dbReference type="AlphaFoldDB" id="A0AAX4JLI4"/>
<dbReference type="SUPFAM" id="SSF100950">
    <property type="entry name" value="NagB/RpiA/CoA transferase-like"/>
    <property type="match status" value="1"/>
</dbReference>
<dbReference type="GO" id="GO:0005975">
    <property type="term" value="P:carbohydrate metabolic process"/>
    <property type="evidence" value="ECO:0007669"/>
    <property type="project" value="InterPro"/>
</dbReference>
<dbReference type="InterPro" id="IPR006148">
    <property type="entry name" value="Glc/Gal-6P_isomerase"/>
</dbReference>
<dbReference type="InterPro" id="IPR037171">
    <property type="entry name" value="NagB/RpiA_transferase-like"/>
</dbReference>
<evidence type="ECO:0000313" key="7">
    <source>
        <dbReference type="EMBL" id="WWC86245.1"/>
    </source>
</evidence>
<evidence type="ECO:0000313" key="8">
    <source>
        <dbReference type="Proteomes" id="UP001355207"/>
    </source>
</evidence>